<name>A0A4R1M0I4_9SPHI</name>
<dbReference type="PANTHER" id="PTHR43143">
    <property type="entry name" value="METALLOPHOSPHOESTERASE, CALCINEURIN SUPERFAMILY"/>
    <property type="match status" value="1"/>
</dbReference>
<dbReference type="InterPro" id="IPR029052">
    <property type="entry name" value="Metallo-depent_PP-like"/>
</dbReference>
<dbReference type="Pfam" id="PF00149">
    <property type="entry name" value="Metallophos"/>
    <property type="match status" value="1"/>
</dbReference>
<evidence type="ECO:0000313" key="2">
    <source>
        <dbReference type="EMBL" id="TCK83143.1"/>
    </source>
</evidence>
<proteinExistence type="predicted"/>
<dbReference type="SUPFAM" id="SSF56300">
    <property type="entry name" value="Metallo-dependent phosphatases"/>
    <property type="match status" value="1"/>
</dbReference>
<sequence>MKASYLLLFFCISIFSCKNLEYSPSQILDKDSYKNINASNLERLGDGSQDDTVRFIVTGDTQRSYDETIKFYRKVNSIPEVDFVIVAGDVTEFGTLKEMQWLARELNNLTVPYVTVIGNHDLTMRGRDVFKRMYGELNYSFNYGGVKFICHDTNSREYQFSGNVPNIPWLRKQLQPEVGISNYVAISHVPPISDDFDEKLVKDYAAAFDETPGFLISFHGHTHNFEEFKLDNSNIPYVITSAMGKREFLLAEIINTKLSFEQISF</sequence>
<feature type="domain" description="Calcineurin-like phosphoesterase" evidence="1">
    <location>
        <begin position="54"/>
        <end position="224"/>
    </location>
</feature>
<dbReference type="GO" id="GO:0016787">
    <property type="term" value="F:hydrolase activity"/>
    <property type="evidence" value="ECO:0007669"/>
    <property type="project" value="InterPro"/>
</dbReference>
<dbReference type="Proteomes" id="UP000294616">
    <property type="component" value="Unassembled WGS sequence"/>
</dbReference>
<dbReference type="InterPro" id="IPR051918">
    <property type="entry name" value="STPP_CPPED1"/>
</dbReference>
<evidence type="ECO:0000259" key="1">
    <source>
        <dbReference type="Pfam" id="PF00149"/>
    </source>
</evidence>
<dbReference type="EMBL" id="SMGO01000002">
    <property type="protein sequence ID" value="TCK83143.1"/>
    <property type="molecule type" value="Genomic_DNA"/>
</dbReference>
<dbReference type="AlphaFoldDB" id="A0A4R1M0I4"/>
<dbReference type="OrthoDB" id="5464520at2"/>
<accession>A0A4R1M0I4</accession>
<comment type="caution">
    <text evidence="2">The sequence shown here is derived from an EMBL/GenBank/DDBJ whole genome shotgun (WGS) entry which is preliminary data.</text>
</comment>
<dbReference type="PANTHER" id="PTHR43143:SF1">
    <property type="entry name" value="SERINE_THREONINE-PROTEIN PHOSPHATASE CPPED1"/>
    <property type="match status" value="1"/>
</dbReference>
<dbReference type="InterPro" id="IPR004843">
    <property type="entry name" value="Calcineurin-like_PHP"/>
</dbReference>
<protein>
    <submittedName>
        <fullName evidence="2">Calcineurin-like phosphoesterase family protein</fullName>
    </submittedName>
</protein>
<reference evidence="2 3" key="1">
    <citation type="submission" date="2019-03" db="EMBL/GenBank/DDBJ databases">
        <title>Genomic Encyclopedia of Archaeal and Bacterial Type Strains, Phase II (KMG-II): from individual species to whole genera.</title>
        <authorList>
            <person name="Goeker M."/>
        </authorList>
    </citation>
    <scope>NUCLEOTIDE SEQUENCE [LARGE SCALE GENOMIC DNA]</scope>
    <source>
        <strain evidence="2 3">DSM 22554</strain>
    </source>
</reference>
<organism evidence="2 3">
    <name type="scientific">Albibacterium bauzanense</name>
    <dbReference type="NCBI Taxonomy" id="653929"/>
    <lineage>
        <taxon>Bacteria</taxon>
        <taxon>Pseudomonadati</taxon>
        <taxon>Bacteroidota</taxon>
        <taxon>Sphingobacteriia</taxon>
        <taxon>Sphingobacteriales</taxon>
        <taxon>Sphingobacteriaceae</taxon>
        <taxon>Albibacterium</taxon>
    </lineage>
</organism>
<evidence type="ECO:0000313" key="3">
    <source>
        <dbReference type="Proteomes" id="UP000294616"/>
    </source>
</evidence>
<dbReference type="Gene3D" id="3.60.21.10">
    <property type="match status" value="1"/>
</dbReference>
<dbReference type="PROSITE" id="PS51257">
    <property type="entry name" value="PROKAR_LIPOPROTEIN"/>
    <property type="match status" value="1"/>
</dbReference>
<gene>
    <name evidence="2" type="ORF">C8N28_1733</name>
</gene>
<keyword evidence="3" id="KW-1185">Reference proteome</keyword>